<evidence type="ECO:0000313" key="3">
    <source>
        <dbReference type="EMBL" id="MUP38382.1"/>
    </source>
</evidence>
<name>A0A7M4D6V3_9BACT</name>
<feature type="domain" description="Bacterial sugar transferase" evidence="2">
    <location>
        <begin position="222"/>
        <end position="374"/>
    </location>
</feature>
<dbReference type="OrthoDB" id="9808602at2"/>
<dbReference type="Proteomes" id="UP000285951">
    <property type="component" value="Unassembled WGS sequence"/>
</dbReference>
<protein>
    <submittedName>
        <fullName evidence="3">Sugar transferase</fullName>
    </submittedName>
</protein>
<dbReference type="GO" id="GO:0016780">
    <property type="term" value="F:phosphotransferase activity, for other substituted phosphate groups"/>
    <property type="evidence" value="ECO:0007669"/>
    <property type="project" value="TreeGrafter"/>
</dbReference>
<reference evidence="3 6" key="2">
    <citation type="submission" date="2019-12" db="EMBL/GenBank/DDBJ databases">
        <title>Draft genome sequence of Labilibaculum sp. strain 44 isolated from deep waters of Black Sea.</title>
        <authorList>
            <person name="Yadav S."/>
            <person name="Villanueva L."/>
        </authorList>
    </citation>
    <scope>NUCLEOTIDE SEQUENCE [LARGE SCALE GENOMIC DNA]</scope>
    <source>
        <strain evidence="3 6">44</strain>
    </source>
</reference>
<evidence type="ECO:0000313" key="4">
    <source>
        <dbReference type="EMBL" id="MVB07587.1"/>
    </source>
</evidence>
<comment type="caution">
    <text evidence="3">The sequence shown here is derived from an EMBL/GenBank/DDBJ whole genome shotgun (WGS) entry which is preliminary data.</text>
</comment>
<evidence type="ECO:0000259" key="2">
    <source>
        <dbReference type="Pfam" id="PF02397"/>
    </source>
</evidence>
<dbReference type="EMBL" id="QTZN02000023">
    <property type="protein sequence ID" value="MVB07587.1"/>
    <property type="molecule type" value="Genomic_DNA"/>
</dbReference>
<keyword evidence="3" id="KW-0808">Transferase</keyword>
<gene>
    <name evidence="4" type="ORF">DWB62_011200</name>
    <name evidence="3" type="ORF">GNY23_11200</name>
</gene>
<comment type="similarity">
    <text evidence="1">Belongs to the bacterial sugar transferase family.</text>
</comment>
<dbReference type="PANTHER" id="PTHR30576:SF0">
    <property type="entry name" value="UNDECAPRENYL-PHOSPHATE N-ACETYLGALACTOSAMINYL 1-PHOSPHATE TRANSFERASE-RELATED"/>
    <property type="match status" value="1"/>
</dbReference>
<dbReference type="InterPro" id="IPR003362">
    <property type="entry name" value="Bact_transf"/>
</dbReference>
<keyword evidence="5" id="KW-1185">Reference proteome</keyword>
<dbReference type="AlphaFoldDB" id="A0A7M4D6V3"/>
<proteinExistence type="inferred from homology"/>
<dbReference type="Proteomes" id="UP000462449">
    <property type="component" value="Unassembled WGS sequence"/>
</dbReference>
<dbReference type="EMBL" id="WOTW01000023">
    <property type="protein sequence ID" value="MUP38382.1"/>
    <property type="molecule type" value="Genomic_DNA"/>
</dbReference>
<dbReference type="PANTHER" id="PTHR30576">
    <property type="entry name" value="COLANIC BIOSYNTHESIS UDP-GLUCOSE LIPID CARRIER TRANSFERASE"/>
    <property type="match status" value="1"/>
</dbReference>
<evidence type="ECO:0000313" key="5">
    <source>
        <dbReference type="Proteomes" id="UP000285951"/>
    </source>
</evidence>
<accession>A0A7M4D6V3</accession>
<organism evidence="3 6">
    <name type="scientific">Labilibaculum euxinus</name>
    <dbReference type="NCBI Taxonomy" id="2686357"/>
    <lineage>
        <taxon>Bacteria</taxon>
        <taxon>Pseudomonadati</taxon>
        <taxon>Bacteroidota</taxon>
        <taxon>Bacteroidia</taxon>
        <taxon>Marinilabiliales</taxon>
        <taxon>Marinifilaceae</taxon>
        <taxon>Labilibaculum</taxon>
    </lineage>
</organism>
<reference evidence="4 5" key="1">
    <citation type="submission" date="2019-11" db="EMBL/GenBank/DDBJ databases">
        <title>Draft genome sequence of Labilibaculum sp. strain SYP isolated from Black Sea.</title>
        <authorList>
            <person name="Yadav S."/>
            <person name="Villanueva L."/>
        </authorList>
    </citation>
    <scope>NUCLEOTIDE SEQUENCE [LARGE SCALE GENOMIC DNA]</scope>
    <source>
        <strain evidence="4 5">44</strain>
    </source>
</reference>
<evidence type="ECO:0000256" key="1">
    <source>
        <dbReference type="ARBA" id="ARBA00006464"/>
    </source>
</evidence>
<sequence length="384" mass="44777">MIYCCVSIFYVMKKEYDAISSLESTGQKGESVQKQSGFVILPSDFIDLSQKLGQKEFEFISRYFCRFTSRHVLISSKDISKLRGVNFQLLVSVEPINNLISINEFFGAANCKLEKGGIFICRLKPQEKVERRILTRYPFPLNKLVYVAHFVFRRVFPKLSITRNFYLNLTKGKNRSLRELEVIGRLYASGYELVNKYSAGEYVYLVAEKLKAPFFDKYSSYGLLFKMKRIGKDGKEILVYKLRTMVPFSEYLQEAFINKNRLAKGGKINNDSRITPVGRILRKYWIDEIPNLFNLLKGEMKLVGVRPISKSYFNLYTPELQKLRLKVKPGIIPPFYADLPETLEGIEQSEKKYIESYLKNPIQTDIKYFIASFKNIIFKKIRSY</sequence>
<dbReference type="Pfam" id="PF02397">
    <property type="entry name" value="Bac_transf"/>
    <property type="match status" value="1"/>
</dbReference>
<evidence type="ECO:0000313" key="6">
    <source>
        <dbReference type="Proteomes" id="UP000462449"/>
    </source>
</evidence>